<dbReference type="EMBL" id="CP002454">
    <property type="protein sequence ID" value="ADV67311.1"/>
    <property type="molecule type" value="Genomic_DNA"/>
</dbReference>
<dbReference type="InterPro" id="IPR050922">
    <property type="entry name" value="LytR/CpsA/Psr_CW_biosynth"/>
</dbReference>
<dbReference type="PANTHER" id="PTHR33392:SF6">
    <property type="entry name" value="POLYISOPRENYL-TEICHOIC ACID--PEPTIDOGLYCAN TEICHOIC ACID TRANSFERASE TAGU"/>
    <property type="match status" value="1"/>
</dbReference>
<proteinExistence type="inferred from homology"/>
<reference evidence="4" key="2">
    <citation type="submission" date="2011-01" db="EMBL/GenBank/DDBJ databases">
        <title>The complete genome of Deinococcus maricopensis DSM 21211.</title>
        <authorList>
            <consortium name="US DOE Joint Genome Institute (JGI-PGF)"/>
            <person name="Lucas S."/>
            <person name="Copeland A."/>
            <person name="Lapidus A."/>
            <person name="Goodwin L."/>
            <person name="Pitluck S."/>
            <person name="Kyrpides N."/>
            <person name="Mavromatis K."/>
            <person name="Pagani I."/>
            <person name="Ivanova N."/>
            <person name="Ovchinnikova G."/>
            <person name="Zeytun A."/>
            <person name="Detter J.C."/>
            <person name="Han C."/>
            <person name="Land M."/>
            <person name="Hauser L."/>
            <person name="Markowitz V."/>
            <person name="Cheng J.-F."/>
            <person name="Hugenholtz P."/>
            <person name="Woyke T."/>
            <person name="Wu D."/>
            <person name="Pukall R."/>
            <person name="Gehrich-Schroeter G."/>
            <person name="Brambilla E."/>
            <person name="Klenk H.-P."/>
            <person name="Eisen J.A."/>
        </authorList>
    </citation>
    <scope>NUCLEOTIDE SEQUENCE [LARGE SCALE GENOMIC DNA]</scope>
    <source>
        <strain evidence="4">DSM 21211 / LMG 22137 / NRRL B-23946 / LB-34</strain>
    </source>
</reference>
<gene>
    <name evidence="3" type="ordered locus">Deima_1662</name>
</gene>
<dbReference type="Gene3D" id="3.40.630.190">
    <property type="entry name" value="LCP protein"/>
    <property type="match status" value="1"/>
</dbReference>
<dbReference type="NCBIfam" id="TIGR00350">
    <property type="entry name" value="lytR_cpsA_psr"/>
    <property type="match status" value="1"/>
</dbReference>
<evidence type="ECO:0000313" key="4">
    <source>
        <dbReference type="Proteomes" id="UP000008635"/>
    </source>
</evidence>
<evidence type="ECO:0000313" key="3">
    <source>
        <dbReference type="EMBL" id="ADV67311.1"/>
    </source>
</evidence>
<dbReference type="Proteomes" id="UP000008635">
    <property type="component" value="Chromosome"/>
</dbReference>
<dbReference type="InterPro" id="IPR004474">
    <property type="entry name" value="LytR_CpsA_psr"/>
</dbReference>
<dbReference type="Pfam" id="PF03816">
    <property type="entry name" value="LytR_cpsA_psr"/>
    <property type="match status" value="1"/>
</dbReference>
<evidence type="ECO:0000256" key="1">
    <source>
        <dbReference type="ARBA" id="ARBA00006068"/>
    </source>
</evidence>
<dbReference type="HOGENOM" id="CLU_016455_2_2_0"/>
<dbReference type="KEGG" id="dmr:Deima_1662"/>
<organism evidence="3 4">
    <name type="scientific">Deinococcus maricopensis (strain DSM 21211 / LMG 22137 / NRRL B-23946 / LB-34)</name>
    <dbReference type="NCBI Taxonomy" id="709986"/>
    <lineage>
        <taxon>Bacteria</taxon>
        <taxon>Thermotogati</taxon>
        <taxon>Deinococcota</taxon>
        <taxon>Deinococci</taxon>
        <taxon>Deinococcales</taxon>
        <taxon>Deinococcaceae</taxon>
        <taxon>Deinococcus</taxon>
    </lineage>
</organism>
<dbReference type="eggNOG" id="COG1316">
    <property type="taxonomic scope" value="Bacteria"/>
</dbReference>
<dbReference type="PANTHER" id="PTHR33392">
    <property type="entry name" value="POLYISOPRENYL-TEICHOIC ACID--PEPTIDOGLYCAN TEICHOIC ACID TRANSFERASE TAGU"/>
    <property type="match status" value="1"/>
</dbReference>
<keyword evidence="4" id="KW-1185">Reference proteome</keyword>
<comment type="similarity">
    <text evidence="1">Belongs to the LytR/CpsA/Psr (LCP) family.</text>
</comment>
<evidence type="ECO:0000259" key="2">
    <source>
        <dbReference type="Pfam" id="PF03816"/>
    </source>
</evidence>
<reference evidence="3 4" key="1">
    <citation type="journal article" date="2011" name="Stand. Genomic Sci.">
        <title>Complete genome sequence of Deinococcus maricopensis type strain (LB-34).</title>
        <authorList>
            <person name="Pukall R."/>
            <person name="Zeytun A."/>
            <person name="Lucas S."/>
            <person name="Lapidus A."/>
            <person name="Hammon N."/>
            <person name="Deshpande S."/>
            <person name="Nolan M."/>
            <person name="Cheng J.F."/>
            <person name="Pitluck S."/>
            <person name="Liolios K."/>
            <person name="Pagani I."/>
            <person name="Mikhailova N."/>
            <person name="Ivanova N."/>
            <person name="Mavromatis K."/>
            <person name="Pati A."/>
            <person name="Tapia R."/>
            <person name="Han C."/>
            <person name="Goodwin L."/>
            <person name="Chen A."/>
            <person name="Palaniappan K."/>
            <person name="Land M."/>
            <person name="Hauser L."/>
            <person name="Chang Y.J."/>
            <person name="Jeffries C.D."/>
            <person name="Brambilla E.M."/>
            <person name="Rohde M."/>
            <person name="Goker M."/>
            <person name="Detter J.C."/>
            <person name="Woyke T."/>
            <person name="Bristow J."/>
            <person name="Eisen J.A."/>
            <person name="Markowitz V."/>
            <person name="Hugenholtz P."/>
            <person name="Kyrpides N.C."/>
            <person name="Klenk H.P."/>
        </authorList>
    </citation>
    <scope>NUCLEOTIDE SEQUENCE [LARGE SCALE GENOMIC DNA]</scope>
    <source>
        <strain evidence="4">DSM 21211 / LMG 22137 / NRRL B-23946 / LB-34</strain>
    </source>
</reference>
<protein>
    <submittedName>
        <fullName evidence="3">Cell envelope-related transcriptional attenuator</fullName>
    </submittedName>
</protein>
<dbReference type="AlphaFoldDB" id="E8U8C2"/>
<feature type="domain" description="Cell envelope-related transcriptional attenuator" evidence="2">
    <location>
        <begin position="40"/>
        <end position="180"/>
    </location>
</feature>
<dbReference type="STRING" id="709986.Deima_1662"/>
<accession>E8U8C2</accession>
<sequence>MTAPAVRPDLDAGSSRPNPFTDRVHILLIANDQERIGAGRADSIMLLTLDPGAQQLRVLSIPRDTRMFIPGRGVDKVNHAYAFGGARLLNRTLQLFLGFPFQYYVEVSYGGFRQAIDEVGGVDVTSPFPFTYEGQTFAGAMHLNGVQALAFSRMRKLDPDGDFGRERRQQAVVRALLQELGRIPLDNPSRLNAFAERLIPYVRTDLSPARIVKLRALHPYAVQAPATLRMAGQGRMIRGIYYFEVADAERRRLHVALR</sequence>
<name>E8U8C2_DEIML</name>